<organism evidence="2 3">
    <name type="scientific">Hyaloscypha hepaticicola</name>
    <dbReference type="NCBI Taxonomy" id="2082293"/>
    <lineage>
        <taxon>Eukaryota</taxon>
        <taxon>Fungi</taxon>
        <taxon>Dikarya</taxon>
        <taxon>Ascomycota</taxon>
        <taxon>Pezizomycotina</taxon>
        <taxon>Leotiomycetes</taxon>
        <taxon>Helotiales</taxon>
        <taxon>Hyaloscyphaceae</taxon>
        <taxon>Hyaloscypha</taxon>
    </lineage>
</organism>
<accession>A0A2J6Q0B6</accession>
<dbReference type="EMBL" id="KZ613488">
    <property type="protein sequence ID" value="PMD19730.1"/>
    <property type="molecule type" value="Genomic_DNA"/>
</dbReference>
<keyword evidence="3" id="KW-1185">Reference proteome</keyword>
<evidence type="ECO:0000256" key="1">
    <source>
        <dbReference type="SAM" id="SignalP"/>
    </source>
</evidence>
<dbReference type="Proteomes" id="UP000235672">
    <property type="component" value="Unassembled WGS sequence"/>
</dbReference>
<dbReference type="AlphaFoldDB" id="A0A2J6Q0B6"/>
<feature type="signal peptide" evidence="1">
    <location>
        <begin position="1"/>
        <end position="29"/>
    </location>
</feature>
<evidence type="ECO:0000313" key="2">
    <source>
        <dbReference type="EMBL" id="PMD19730.1"/>
    </source>
</evidence>
<proteinExistence type="predicted"/>
<sequence length="63" mass="7404">MGVLGENWWWVWAVVAKMVFLGGKNEVSADFSVNFQKSAYIAYDCTRGRQLPRFFFMRNPHDK</sequence>
<feature type="chain" id="PRO_5014448450" evidence="1">
    <location>
        <begin position="30"/>
        <end position="63"/>
    </location>
</feature>
<reference evidence="2 3" key="1">
    <citation type="submission" date="2016-05" db="EMBL/GenBank/DDBJ databases">
        <title>A degradative enzymes factory behind the ericoid mycorrhizal symbiosis.</title>
        <authorList>
            <consortium name="DOE Joint Genome Institute"/>
            <person name="Martino E."/>
            <person name="Morin E."/>
            <person name="Grelet G."/>
            <person name="Kuo A."/>
            <person name="Kohler A."/>
            <person name="Daghino S."/>
            <person name="Barry K."/>
            <person name="Choi C."/>
            <person name="Cichocki N."/>
            <person name="Clum A."/>
            <person name="Copeland A."/>
            <person name="Hainaut M."/>
            <person name="Haridas S."/>
            <person name="Labutti K."/>
            <person name="Lindquist E."/>
            <person name="Lipzen A."/>
            <person name="Khouja H.-R."/>
            <person name="Murat C."/>
            <person name="Ohm R."/>
            <person name="Olson A."/>
            <person name="Spatafora J."/>
            <person name="Veneault-Fourrey C."/>
            <person name="Henrissat B."/>
            <person name="Grigoriev I."/>
            <person name="Martin F."/>
            <person name="Perotto S."/>
        </authorList>
    </citation>
    <scope>NUCLEOTIDE SEQUENCE [LARGE SCALE GENOMIC DNA]</scope>
    <source>
        <strain evidence="2 3">UAMH 7357</strain>
    </source>
</reference>
<evidence type="ECO:0000313" key="3">
    <source>
        <dbReference type="Proteomes" id="UP000235672"/>
    </source>
</evidence>
<keyword evidence="1" id="KW-0732">Signal</keyword>
<protein>
    <submittedName>
        <fullName evidence="2">Uncharacterized protein</fullName>
    </submittedName>
</protein>
<gene>
    <name evidence="2" type="ORF">NA56DRAFT_647027</name>
</gene>
<name>A0A2J6Q0B6_9HELO</name>